<feature type="non-terminal residue" evidence="1">
    <location>
        <position position="98"/>
    </location>
</feature>
<dbReference type="EMBL" id="PJQL01000763">
    <property type="protein sequence ID" value="RCH92916.1"/>
    <property type="molecule type" value="Genomic_DNA"/>
</dbReference>
<proteinExistence type="predicted"/>
<evidence type="ECO:0000313" key="1">
    <source>
        <dbReference type="EMBL" id="RCH92916.1"/>
    </source>
</evidence>
<accession>A0A367JSN4</accession>
<reference evidence="1 2" key="1">
    <citation type="journal article" date="2018" name="G3 (Bethesda)">
        <title>Phylogenetic and Phylogenomic Definition of Rhizopus Species.</title>
        <authorList>
            <person name="Gryganskyi A.P."/>
            <person name="Golan J."/>
            <person name="Dolatabadi S."/>
            <person name="Mondo S."/>
            <person name="Robb S."/>
            <person name="Idnurm A."/>
            <person name="Muszewska A."/>
            <person name="Steczkiewicz K."/>
            <person name="Masonjones S."/>
            <person name="Liao H.L."/>
            <person name="Gajdeczka M.T."/>
            <person name="Anike F."/>
            <person name="Vuek A."/>
            <person name="Anishchenko I.M."/>
            <person name="Voigt K."/>
            <person name="de Hoog G.S."/>
            <person name="Smith M.E."/>
            <person name="Heitman J."/>
            <person name="Vilgalys R."/>
            <person name="Stajich J.E."/>
        </authorList>
    </citation>
    <scope>NUCLEOTIDE SEQUENCE [LARGE SCALE GENOMIC DNA]</scope>
    <source>
        <strain evidence="1 2">CBS 357.93</strain>
    </source>
</reference>
<dbReference type="OrthoDB" id="2239868at2759"/>
<comment type="caution">
    <text evidence="1">The sequence shown here is derived from an EMBL/GenBank/DDBJ whole genome shotgun (WGS) entry which is preliminary data.</text>
</comment>
<dbReference type="AlphaFoldDB" id="A0A367JSN4"/>
<keyword evidence="2" id="KW-1185">Reference proteome</keyword>
<dbReference type="Proteomes" id="UP000252139">
    <property type="component" value="Unassembled WGS sequence"/>
</dbReference>
<gene>
    <name evidence="1" type="ORF">CU097_004726</name>
</gene>
<name>A0A367JSN4_RHIAZ</name>
<organism evidence="1 2">
    <name type="scientific">Rhizopus azygosporus</name>
    <name type="common">Rhizopus microsporus var. azygosporus</name>
    <dbReference type="NCBI Taxonomy" id="86630"/>
    <lineage>
        <taxon>Eukaryota</taxon>
        <taxon>Fungi</taxon>
        <taxon>Fungi incertae sedis</taxon>
        <taxon>Mucoromycota</taxon>
        <taxon>Mucoromycotina</taxon>
        <taxon>Mucoromycetes</taxon>
        <taxon>Mucorales</taxon>
        <taxon>Mucorineae</taxon>
        <taxon>Rhizopodaceae</taxon>
        <taxon>Rhizopus</taxon>
    </lineage>
</organism>
<protein>
    <submittedName>
        <fullName evidence="1">Uncharacterized protein</fullName>
    </submittedName>
</protein>
<sequence>MYRATLKPFDDDLYQPTTIFTLCDLPNNEATKVVTNNTKFEMIDFDDVFIKFELIYSQKKKPETNDESDASKTLKLLMEACQRYKKEKGEQADIMEFA</sequence>
<evidence type="ECO:0000313" key="2">
    <source>
        <dbReference type="Proteomes" id="UP000252139"/>
    </source>
</evidence>